<accession>A0A251S224</accession>
<gene>
    <name evidence="3" type="ORF">HannXRQ_Chr16g0525311</name>
    <name evidence="2" type="ORF">HanXRQr2_Chr16g0768431</name>
</gene>
<keyword evidence="1" id="KW-0472">Membrane</keyword>
<keyword evidence="4" id="KW-1185">Reference proteome</keyword>
<dbReference type="EMBL" id="MNCJ02000331">
    <property type="protein sequence ID" value="KAF5761731.1"/>
    <property type="molecule type" value="Genomic_DNA"/>
</dbReference>
<dbReference type="Proteomes" id="UP000215914">
    <property type="component" value="Chromosome 16"/>
</dbReference>
<keyword evidence="1" id="KW-1133">Transmembrane helix</keyword>
<organism evidence="3 4">
    <name type="scientific">Helianthus annuus</name>
    <name type="common">Common sunflower</name>
    <dbReference type="NCBI Taxonomy" id="4232"/>
    <lineage>
        <taxon>Eukaryota</taxon>
        <taxon>Viridiplantae</taxon>
        <taxon>Streptophyta</taxon>
        <taxon>Embryophyta</taxon>
        <taxon>Tracheophyta</taxon>
        <taxon>Spermatophyta</taxon>
        <taxon>Magnoliopsida</taxon>
        <taxon>eudicotyledons</taxon>
        <taxon>Gunneridae</taxon>
        <taxon>Pentapetalae</taxon>
        <taxon>asterids</taxon>
        <taxon>campanulids</taxon>
        <taxon>Asterales</taxon>
        <taxon>Asteraceae</taxon>
        <taxon>Asteroideae</taxon>
        <taxon>Heliantheae alliance</taxon>
        <taxon>Heliantheae</taxon>
        <taxon>Helianthus</taxon>
    </lineage>
</organism>
<reference evidence="3" key="2">
    <citation type="submission" date="2017-02" db="EMBL/GenBank/DDBJ databases">
        <title>Sunflower complete genome.</title>
        <authorList>
            <person name="Langlade N."/>
            <person name="Munos S."/>
        </authorList>
    </citation>
    <scope>NUCLEOTIDE SEQUENCE [LARGE SCALE GENOMIC DNA]</scope>
    <source>
        <tissue evidence="3">Leaves</tissue>
    </source>
</reference>
<sequence length="61" mass="7045">MVNPPSFGTIELGVFVNQNSRNTKRSHRLPKVMLKKDLLGIVLVTFNFQILSLFLMYVTMF</sequence>
<evidence type="ECO:0000313" key="3">
    <source>
        <dbReference type="EMBL" id="OTF92750.1"/>
    </source>
</evidence>
<protein>
    <submittedName>
        <fullName evidence="3">Uncharacterized protein</fullName>
    </submittedName>
</protein>
<reference evidence="2 4" key="1">
    <citation type="journal article" date="2017" name="Nature">
        <title>The sunflower genome provides insights into oil metabolism, flowering and Asterid evolution.</title>
        <authorList>
            <person name="Badouin H."/>
            <person name="Gouzy J."/>
            <person name="Grassa C.J."/>
            <person name="Murat F."/>
            <person name="Staton S.E."/>
            <person name="Cottret L."/>
            <person name="Lelandais-Briere C."/>
            <person name="Owens G.L."/>
            <person name="Carrere S."/>
            <person name="Mayjonade B."/>
            <person name="Legrand L."/>
            <person name="Gill N."/>
            <person name="Kane N.C."/>
            <person name="Bowers J.E."/>
            <person name="Hubner S."/>
            <person name="Bellec A."/>
            <person name="Berard A."/>
            <person name="Berges H."/>
            <person name="Blanchet N."/>
            <person name="Boniface M.C."/>
            <person name="Brunel D."/>
            <person name="Catrice O."/>
            <person name="Chaidir N."/>
            <person name="Claudel C."/>
            <person name="Donnadieu C."/>
            <person name="Faraut T."/>
            <person name="Fievet G."/>
            <person name="Helmstetter N."/>
            <person name="King M."/>
            <person name="Knapp S.J."/>
            <person name="Lai Z."/>
            <person name="Le Paslier M.C."/>
            <person name="Lippi Y."/>
            <person name="Lorenzon L."/>
            <person name="Mandel J.R."/>
            <person name="Marage G."/>
            <person name="Marchand G."/>
            <person name="Marquand E."/>
            <person name="Bret-Mestries E."/>
            <person name="Morien E."/>
            <person name="Nambeesan S."/>
            <person name="Nguyen T."/>
            <person name="Pegot-Espagnet P."/>
            <person name="Pouilly N."/>
            <person name="Raftis F."/>
            <person name="Sallet E."/>
            <person name="Schiex T."/>
            <person name="Thomas J."/>
            <person name="Vandecasteele C."/>
            <person name="Vares D."/>
            <person name="Vear F."/>
            <person name="Vautrin S."/>
            <person name="Crespi M."/>
            <person name="Mangin B."/>
            <person name="Burke J.M."/>
            <person name="Salse J."/>
            <person name="Munos S."/>
            <person name="Vincourt P."/>
            <person name="Rieseberg L.H."/>
            <person name="Langlade N.B."/>
        </authorList>
    </citation>
    <scope>NUCLEOTIDE SEQUENCE [LARGE SCALE GENOMIC DNA]</scope>
    <source>
        <strain evidence="4">cv. SF193</strain>
        <tissue evidence="2">Leaves</tissue>
    </source>
</reference>
<proteinExistence type="predicted"/>
<dbReference type="InParanoid" id="A0A251S224"/>
<dbReference type="AlphaFoldDB" id="A0A251S224"/>
<dbReference type="EMBL" id="CM007905">
    <property type="protein sequence ID" value="OTF92750.1"/>
    <property type="molecule type" value="Genomic_DNA"/>
</dbReference>
<dbReference type="Gramene" id="mRNA:HanXRQr2_Chr16g0768431">
    <property type="protein sequence ID" value="mRNA:HanXRQr2_Chr16g0768431"/>
    <property type="gene ID" value="HanXRQr2_Chr16g0768431"/>
</dbReference>
<evidence type="ECO:0000313" key="4">
    <source>
        <dbReference type="Proteomes" id="UP000215914"/>
    </source>
</evidence>
<evidence type="ECO:0000313" key="2">
    <source>
        <dbReference type="EMBL" id="KAF5761731.1"/>
    </source>
</evidence>
<reference evidence="2" key="3">
    <citation type="submission" date="2020-06" db="EMBL/GenBank/DDBJ databases">
        <title>Helianthus annuus Genome sequencing and assembly Release 2.</title>
        <authorList>
            <person name="Gouzy J."/>
            <person name="Langlade N."/>
            <person name="Munos S."/>
        </authorList>
    </citation>
    <scope>NUCLEOTIDE SEQUENCE</scope>
    <source>
        <tissue evidence="2">Leaves</tissue>
    </source>
</reference>
<evidence type="ECO:0000256" key="1">
    <source>
        <dbReference type="SAM" id="Phobius"/>
    </source>
</evidence>
<feature type="transmembrane region" description="Helical" evidence="1">
    <location>
        <begin position="38"/>
        <end position="58"/>
    </location>
</feature>
<name>A0A251S224_HELAN</name>
<keyword evidence="1" id="KW-0812">Transmembrane</keyword>